<accession>A0A9N9GF34</accession>
<protein>
    <submittedName>
        <fullName evidence="1">9467_t:CDS:1</fullName>
    </submittedName>
</protein>
<dbReference type="AlphaFoldDB" id="A0A9N9GF34"/>
<sequence>MEFLPEASFGHEEEIYNDFNQEFSIDVEQTMAYNKGVLTFDCDNEMEIFEEEFERIIPSLADYAIKLIYCVIIDNNQHIIQRCNNAGVHDVGQLSDTWEIDSKAVQKVGNEISK</sequence>
<evidence type="ECO:0000313" key="2">
    <source>
        <dbReference type="Proteomes" id="UP000789831"/>
    </source>
</evidence>
<proteinExistence type="predicted"/>
<gene>
    <name evidence="1" type="ORF">AGERDE_LOCUS8929</name>
</gene>
<evidence type="ECO:0000313" key="1">
    <source>
        <dbReference type="EMBL" id="CAG8597581.1"/>
    </source>
</evidence>
<reference evidence="1" key="1">
    <citation type="submission" date="2021-06" db="EMBL/GenBank/DDBJ databases">
        <authorList>
            <person name="Kallberg Y."/>
            <person name="Tangrot J."/>
            <person name="Rosling A."/>
        </authorList>
    </citation>
    <scope>NUCLEOTIDE SEQUENCE</scope>
    <source>
        <strain evidence="1">MT106</strain>
    </source>
</reference>
<comment type="caution">
    <text evidence="1">The sequence shown here is derived from an EMBL/GenBank/DDBJ whole genome shotgun (WGS) entry which is preliminary data.</text>
</comment>
<name>A0A9N9GF34_9GLOM</name>
<dbReference type="Proteomes" id="UP000789831">
    <property type="component" value="Unassembled WGS sequence"/>
</dbReference>
<organism evidence="1 2">
    <name type="scientific">Ambispora gerdemannii</name>
    <dbReference type="NCBI Taxonomy" id="144530"/>
    <lineage>
        <taxon>Eukaryota</taxon>
        <taxon>Fungi</taxon>
        <taxon>Fungi incertae sedis</taxon>
        <taxon>Mucoromycota</taxon>
        <taxon>Glomeromycotina</taxon>
        <taxon>Glomeromycetes</taxon>
        <taxon>Archaeosporales</taxon>
        <taxon>Ambisporaceae</taxon>
        <taxon>Ambispora</taxon>
    </lineage>
</organism>
<dbReference type="EMBL" id="CAJVPL010002055">
    <property type="protein sequence ID" value="CAG8597581.1"/>
    <property type="molecule type" value="Genomic_DNA"/>
</dbReference>
<keyword evidence="2" id="KW-1185">Reference proteome</keyword>